<gene>
    <name evidence="2" type="ORF">ENX03_06600</name>
</gene>
<keyword evidence="1" id="KW-0472">Membrane</keyword>
<proteinExistence type="predicted"/>
<reference evidence="2" key="1">
    <citation type="journal article" date="2020" name="mSystems">
        <title>Genome- and Community-Level Interaction Insights into Carbon Utilization and Element Cycling Functions of Hydrothermarchaeota in Hydrothermal Sediment.</title>
        <authorList>
            <person name="Zhou Z."/>
            <person name="Liu Y."/>
            <person name="Xu W."/>
            <person name="Pan J."/>
            <person name="Luo Z.H."/>
            <person name="Li M."/>
        </authorList>
    </citation>
    <scope>NUCLEOTIDE SEQUENCE [LARGE SCALE GENOMIC DNA]</scope>
    <source>
        <strain evidence="2">SpSt-902</strain>
    </source>
</reference>
<dbReference type="EMBL" id="DTMM01000134">
    <property type="protein sequence ID" value="HFT93592.1"/>
    <property type="molecule type" value="Genomic_DNA"/>
</dbReference>
<evidence type="ECO:0000313" key="2">
    <source>
        <dbReference type="EMBL" id="HFT93592.1"/>
    </source>
</evidence>
<dbReference type="AlphaFoldDB" id="A0A7C3QUX9"/>
<protein>
    <submittedName>
        <fullName evidence="2">Uncharacterized protein</fullName>
    </submittedName>
</protein>
<comment type="caution">
    <text evidence="2">The sequence shown here is derived from an EMBL/GenBank/DDBJ whole genome shotgun (WGS) entry which is preliminary data.</text>
</comment>
<keyword evidence="1" id="KW-0812">Transmembrane</keyword>
<name>A0A7C3QUX9_9BACT</name>
<feature type="transmembrane region" description="Helical" evidence="1">
    <location>
        <begin position="73"/>
        <end position="99"/>
    </location>
</feature>
<evidence type="ECO:0000256" key="1">
    <source>
        <dbReference type="SAM" id="Phobius"/>
    </source>
</evidence>
<sequence length="193" mass="22918">MSAILDKIAHMEKELEEEILREAEQKRQQFRYRLEKEKVFFDRESREIHRAMRQGIWAFLKETPLKSLLVAPVIYSLFLPLILLDLWIGLYQAICFQAYGIRKVDRKRYISLDRGKLPYLNRIEQINCDYCGYANGLMNFAREVASRTEQYFCPIKHVRRVSGAPSRYHDFCDFGDGGCYRDRLTAFRKNTEA</sequence>
<accession>A0A7C3QUX9</accession>
<organism evidence="2">
    <name type="scientific">Leptospirillum ferriphilum</name>
    <dbReference type="NCBI Taxonomy" id="178606"/>
    <lineage>
        <taxon>Bacteria</taxon>
        <taxon>Pseudomonadati</taxon>
        <taxon>Nitrospirota</taxon>
        <taxon>Nitrospiria</taxon>
        <taxon>Nitrospirales</taxon>
        <taxon>Nitrospiraceae</taxon>
        <taxon>Leptospirillum</taxon>
    </lineage>
</organism>
<keyword evidence="1" id="KW-1133">Transmembrane helix</keyword>